<dbReference type="AlphaFoldDB" id="A0A0C2XH03"/>
<dbReference type="SUPFAM" id="SSF52047">
    <property type="entry name" value="RNI-like"/>
    <property type="match status" value="1"/>
</dbReference>
<name>A0A0C2XH03_SERVB</name>
<sequence>MITYEDLPFDVIYHICAVAYGMSVNMDHAMSLVNQHTRTACIPILFRELIYTRGYDERMIPWEEFEEGVELLLKNKSILGAVKSFHFRLWVNFPENYPIPEAFFRLLYSLPNLSDLAIIPNPEYLPRFKSEFDVVKGNPSQSSSNVLPEIRHLTIHSPDWLFLGDCTPSLTSLDIELVAMGFHPHMGLTIDVYRLGKSHPNLTSLHCDEIARPHVIEEIAANLPQLRSLGLYANPYGDRYEDFHYLNVYKQFSYLESLSLPAPGEVVMRSVPYEMAHPNIQKQIRQERRDAVGRLINGINTQLLGYKGCTLKEVIIGSRISFAQSVWENGNDGKLHESKIIHRSWHTWKIRAVEDVNQSE</sequence>
<dbReference type="Gene3D" id="3.80.10.10">
    <property type="entry name" value="Ribonuclease Inhibitor"/>
    <property type="match status" value="1"/>
</dbReference>
<dbReference type="Proteomes" id="UP000054097">
    <property type="component" value="Unassembled WGS sequence"/>
</dbReference>
<dbReference type="InterPro" id="IPR032675">
    <property type="entry name" value="LRR_dom_sf"/>
</dbReference>
<accession>A0A0C2XH03</accession>
<gene>
    <name evidence="1" type="ORF">M408DRAFT_8784</name>
</gene>
<evidence type="ECO:0008006" key="3">
    <source>
        <dbReference type="Google" id="ProtNLM"/>
    </source>
</evidence>
<dbReference type="EMBL" id="KN824293">
    <property type="protein sequence ID" value="KIM28397.1"/>
    <property type="molecule type" value="Genomic_DNA"/>
</dbReference>
<proteinExistence type="predicted"/>
<organism evidence="1 2">
    <name type="scientific">Serendipita vermifera MAFF 305830</name>
    <dbReference type="NCBI Taxonomy" id="933852"/>
    <lineage>
        <taxon>Eukaryota</taxon>
        <taxon>Fungi</taxon>
        <taxon>Dikarya</taxon>
        <taxon>Basidiomycota</taxon>
        <taxon>Agaricomycotina</taxon>
        <taxon>Agaricomycetes</taxon>
        <taxon>Sebacinales</taxon>
        <taxon>Serendipitaceae</taxon>
        <taxon>Serendipita</taxon>
    </lineage>
</organism>
<protein>
    <recommendedName>
        <fullName evidence="3">F-box domain-containing protein</fullName>
    </recommendedName>
</protein>
<dbReference type="HOGENOM" id="CLU_065722_0_0_1"/>
<evidence type="ECO:0000313" key="2">
    <source>
        <dbReference type="Proteomes" id="UP000054097"/>
    </source>
</evidence>
<evidence type="ECO:0000313" key="1">
    <source>
        <dbReference type="EMBL" id="KIM28397.1"/>
    </source>
</evidence>
<reference evidence="1 2" key="1">
    <citation type="submission" date="2014-04" db="EMBL/GenBank/DDBJ databases">
        <authorList>
            <consortium name="DOE Joint Genome Institute"/>
            <person name="Kuo A."/>
            <person name="Zuccaro A."/>
            <person name="Kohler A."/>
            <person name="Nagy L.G."/>
            <person name="Floudas D."/>
            <person name="Copeland A."/>
            <person name="Barry K.W."/>
            <person name="Cichocki N."/>
            <person name="Veneault-Fourrey C."/>
            <person name="LaButti K."/>
            <person name="Lindquist E.A."/>
            <person name="Lipzen A."/>
            <person name="Lundell T."/>
            <person name="Morin E."/>
            <person name="Murat C."/>
            <person name="Sun H."/>
            <person name="Tunlid A."/>
            <person name="Henrissat B."/>
            <person name="Grigoriev I.V."/>
            <person name="Hibbett D.S."/>
            <person name="Martin F."/>
            <person name="Nordberg H.P."/>
            <person name="Cantor M.N."/>
            <person name="Hua S.X."/>
        </authorList>
    </citation>
    <scope>NUCLEOTIDE SEQUENCE [LARGE SCALE GENOMIC DNA]</scope>
    <source>
        <strain evidence="1 2">MAFF 305830</strain>
    </source>
</reference>
<keyword evidence="2" id="KW-1185">Reference proteome</keyword>
<reference evidence="2" key="2">
    <citation type="submission" date="2015-01" db="EMBL/GenBank/DDBJ databases">
        <title>Evolutionary Origins and Diversification of the Mycorrhizal Mutualists.</title>
        <authorList>
            <consortium name="DOE Joint Genome Institute"/>
            <consortium name="Mycorrhizal Genomics Consortium"/>
            <person name="Kohler A."/>
            <person name="Kuo A."/>
            <person name="Nagy L.G."/>
            <person name="Floudas D."/>
            <person name="Copeland A."/>
            <person name="Barry K.W."/>
            <person name="Cichocki N."/>
            <person name="Veneault-Fourrey C."/>
            <person name="LaButti K."/>
            <person name="Lindquist E.A."/>
            <person name="Lipzen A."/>
            <person name="Lundell T."/>
            <person name="Morin E."/>
            <person name="Murat C."/>
            <person name="Riley R."/>
            <person name="Ohm R."/>
            <person name="Sun H."/>
            <person name="Tunlid A."/>
            <person name="Henrissat B."/>
            <person name="Grigoriev I.V."/>
            <person name="Hibbett D.S."/>
            <person name="Martin F."/>
        </authorList>
    </citation>
    <scope>NUCLEOTIDE SEQUENCE [LARGE SCALE GENOMIC DNA]</scope>
    <source>
        <strain evidence="2">MAFF 305830</strain>
    </source>
</reference>